<name>A0ABR3QVB5_9PLEO</name>
<gene>
    <name evidence="2" type="ORF">SLS59_008095</name>
</gene>
<proteinExistence type="predicted"/>
<protein>
    <recommendedName>
        <fullName evidence="4">NAD dependent epimerase/dehydratase</fullName>
    </recommendedName>
</protein>
<dbReference type="PANTHER" id="PTHR36978:SF4">
    <property type="entry name" value="P-LOOP CONTAINING NUCLEOSIDE TRIPHOSPHATE HYDROLASE PROTEIN"/>
    <property type="match status" value="1"/>
</dbReference>
<dbReference type="InterPro" id="IPR027417">
    <property type="entry name" value="P-loop_NTPase"/>
</dbReference>
<accession>A0ABR3QVB5</accession>
<reference evidence="2 3" key="1">
    <citation type="submission" date="2024-02" db="EMBL/GenBank/DDBJ databases">
        <title>De novo assembly and annotation of 12 fungi associated with fruit tree decline syndrome in Ontario, Canada.</title>
        <authorList>
            <person name="Sulman M."/>
            <person name="Ellouze W."/>
            <person name="Ilyukhin E."/>
        </authorList>
    </citation>
    <scope>NUCLEOTIDE SEQUENCE [LARGE SCALE GENOMIC DNA]</scope>
    <source>
        <strain evidence="2 3">M97-236</strain>
    </source>
</reference>
<evidence type="ECO:0000313" key="3">
    <source>
        <dbReference type="Proteomes" id="UP001521222"/>
    </source>
</evidence>
<keyword evidence="1" id="KW-0812">Transmembrane</keyword>
<dbReference type="Gene3D" id="3.40.50.300">
    <property type="entry name" value="P-loop containing nucleotide triphosphate hydrolases"/>
    <property type="match status" value="1"/>
</dbReference>
<dbReference type="EMBL" id="JAKIXB020000030">
    <property type="protein sequence ID" value="KAL1596104.1"/>
    <property type="molecule type" value="Genomic_DNA"/>
</dbReference>
<evidence type="ECO:0000256" key="1">
    <source>
        <dbReference type="SAM" id="Phobius"/>
    </source>
</evidence>
<dbReference type="Pfam" id="PF17784">
    <property type="entry name" value="Sulfotransfer_4"/>
    <property type="match status" value="1"/>
</dbReference>
<dbReference type="Proteomes" id="UP001521222">
    <property type="component" value="Unassembled WGS sequence"/>
</dbReference>
<evidence type="ECO:0000313" key="2">
    <source>
        <dbReference type="EMBL" id="KAL1596104.1"/>
    </source>
</evidence>
<feature type="transmembrane region" description="Helical" evidence="1">
    <location>
        <begin position="256"/>
        <end position="278"/>
    </location>
</feature>
<keyword evidence="3" id="KW-1185">Reference proteome</keyword>
<evidence type="ECO:0008006" key="4">
    <source>
        <dbReference type="Google" id="ProtNLM"/>
    </source>
</evidence>
<comment type="caution">
    <text evidence="2">The sequence shown here is derived from an EMBL/GenBank/DDBJ whole genome shotgun (WGS) entry which is preliminary data.</text>
</comment>
<sequence length="297" mass="33530">MANQPYTPKPITDIFTADTDIDRRQCKRVVPMRVLALGLGRTGTASLRSALQELGFTDTYHMMSASVENPPDCLMWQDAFAAKFDGEGEFGREQWDQLLGHCQAVCDWPAVAFAKELIEAYPEAKVLITTRDVNSWHASTLKTVDWRANDLELKFVAQWDWGAGLYQPMLHKFWSTFFKGDFNKYGKQVFNDYYDELRALVPPENLLEYKMGQGWEPLCKFLEVPVPQGKKFPHVNDTDGFVDRCKARNRAQMCNVLFRGFVMGGGLIAAVLSASATMHKLGLLSGRLPSLTGFLRA</sequence>
<dbReference type="SUPFAM" id="SSF52540">
    <property type="entry name" value="P-loop containing nucleoside triphosphate hydrolases"/>
    <property type="match status" value="1"/>
</dbReference>
<keyword evidence="1" id="KW-1133">Transmembrane helix</keyword>
<dbReference type="InterPro" id="IPR040632">
    <property type="entry name" value="Sulfotransfer_4"/>
</dbReference>
<dbReference type="PANTHER" id="PTHR36978">
    <property type="entry name" value="P-LOOP CONTAINING NUCLEOTIDE TRIPHOSPHATE HYDROLASE"/>
    <property type="match status" value="1"/>
</dbReference>
<organism evidence="2 3">
    <name type="scientific">Nothophoma quercina</name>
    <dbReference type="NCBI Taxonomy" id="749835"/>
    <lineage>
        <taxon>Eukaryota</taxon>
        <taxon>Fungi</taxon>
        <taxon>Dikarya</taxon>
        <taxon>Ascomycota</taxon>
        <taxon>Pezizomycotina</taxon>
        <taxon>Dothideomycetes</taxon>
        <taxon>Pleosporomycetidae</taxon>
        <taxon>Pleosporales</taxon>
        <taxon>Pleosporineae</taxon>
        <taxon>Didymellaceae</taxon>
        <taxon>Nothophoma</taxon>
    </lineage>
</organism>
<keyword evidence="1" id="KW-0472">Membrane</keyword>